<evidence type="ECO:0000313" key="3">
    <source>
        <dbReference type="Proteomes" id="UP000249417"/>
    </source>
</evidence>
<reference evidence="2 3" key="1">
    <citation type="submission" date="2017-08" db="EMBL/GenBank/DDBJ databases">
        <title>Infants hospitalized years apart are colonized by the same room-sourced microbial strains.</title>
        <authorList>
            <person name="Brooks B."/>
            <person name="Olm M.R."/>
            <person name="Firek B.A."/>
            <person name="Baker R."/>
            <person name="Thomas B.C."/>
            <person name="Morowitz M.J."/>
            <person name="Banfield J.F."/>
        </authorList>
    </citation>
    <scope>NUCLEOTIDE SEQUENCE [LARGE SCALE GENOMIC DNA]</scope>
    <source>
        <strain evidence="2">S2_005_002_R2_29</strain>
    </source>
</reference>
<comment type="caution">
    <text evidence="2">The sequence shown here is derived from an EMBL/GenBank/DDBJ whole genome shotgun (WGS) entry which is preliminary data.</text>
</comment>
<evidence type="ECO:0000313" key="2">
    <source>
        <dbReference type="EMBL" id="PZQ46735.1"/>
    </source>
</evidence>
<dbReference type="NCBIfam" id="TIGR04430">
    <property type="entry name" value="OM_asym_MlaD"/>
    <property type="match status" value="1"/>
</dbReference>
<dbReference type="InterPro" id="IPR030970">
    <property type="entry name" value="ABC_MlaD"/>
</dbReference>
<sequence>MKRNVIETVLGAVVLLVAVVFLGFSYSSANVGNVSGYRITADFSGIGGLGVGDSVQISGVKIGSISKIDLKPDDYMARVTMEIDNSIKLPDDTSAFISSESLLGGKYMELQPGSSEDMLGKDGHIEYTQAPQNLEQLLGKFIFSMDKKDGADSSSAAPAEASPSHP</sequence>
<dbReference type="InterPro" id="IPR052336">
    <property type="entry name" value="MlaD_Phospholipid_Transporter"/>
</dbReference>
<accession>A0A2W5N7L6</accession>
<dbReference type="Pfam" id="PF02470">
    <property type="entry name" value="MlaD"/>
    <property type="match status" value="1"/>
</dbReference>
<dbReference type="AlphaFoldDB" id="A0A2W5N7L6"/>
<dbReference type="InterPro" id="IPR003399">
    <property type="entry name" value="Mce/MlaD"/>
</dbReference>
<gene>
    <name evidence="2" type="primary">mlaD</name>
    <name evidence="2" type="ORF">DI551_04595</name>
</gene>
<protein>
    <submittedName>
        <fullName evidence="2">Outer membrane lipid asymmetry maintenance protein MlaD</fullName>
    </submittedName>
</protein>
<organism evidence="2 3">
    <name type="scientific">Micavibrio aeruginosavorus</name>
    <dbReference type="NCBI Taxonomy" id="349221"/>
    <lineage>
        <taxon>Bacteria</taxon>
        <taxon>Pseudomonadati</taxon>
        <taxon>Bdellovibrionota</taxon>
        <taxon>Bdellovibrionia</taxon>
        <taxon>Bdellovibrionales</taxon>
        <taxon>Pseudobdellovibrionaceae</taxon>
        <taxon>Micavibrio</taxon>
    </lineage>
</organism>
<dbReference type="Proteomes" id="UP000249417">
    <property type="component" value="Unassembled WGS sequence"/>
</dbReference>
<dbReference type="PANTHER" id="PTHR33371:SF4">
    <property type="entry name" value="INTERMEMBRANE PHOSPHOLIPID TRANSPORT SYSTEM BINDING PROTEIN MLAD"/>
    <property type="match status" value="1"/>
</dbReference>
<feature type="domain" description="Mce/MlaD" evidence="1">
    <location>
        <begin position="36"/>
        <end position="113"/>
    </location>
</feature>
<name>A0A2W5N7L6_9BACT</name>
<dbReference type="GO" id="GO:0015914">
    <property type="term" value="P:phospholipid transport"/>
    <property type="evidence" value="ECO:0007669"/>
    <property type="project" value="InterPro"/>
</dbReference>
<dbReference type="EMBL" id="QFQB01000022">
    <property type="protein sequence ID" value="PZQ46735.1"/>
    <property type="molecule type" value="Genomic_DNA"/>
</dbReference>
<evidence type="ECO:0000259" key="1">
    <source>
        <dbReference type="Pfam" id="PF02470"/>
    </source>
</evidence>
<proteinExistence type="predicted"/>
<dbReference type="PANTHER" id="PTHR33371">
    <property type="entry name" value="INTERMEMBRANE PHOSPHOLIPID TRANSPORT SYSTEM BINDING PROTEIN MLAD-RELATED"/>
    <property type="match status" value="1"/>
</dbReference>